<dbReference type="GO" id="GO:0008270">
    <property type="term" value="F:zinc ion binding"/>
    <property type="evidence" value="ECO:0007669"/>
    <property type="project" value="UniProtKB-KW"/>
</dbReference>
<proteinExistence type="predicted"/>
<keyword evidence="1" id="KW-0862">Zinc</keyword>
<dbReference type="AlphaFoldDB" id="A0A9W6XXB3"/>
<keyword evidence="5" id="KW-1185">Reference proteome</keyword>
<evidence type="ECO:0000259" key="3">
    <source>
        <dbReference type="PROSITE" id="PS50158"/>
    </source>
</evidence>
<protein>
    <submittedName>
        <fullName evidence="4">Unnamed protein product</fullName>
    </submittedName>
</protein>
<evidence type="ECO:0000313" key="5">
    <source>
        <dbReference type="Proteomes" id="UP001165121"/>
    </source>
</evidence>
<dbReference type="EMBL" id="BSXT01002138">
    <property type="protein sequence ID" value="GMF47243.1"/>
    <property type="molecule type" value="Genomic_DNA"/>
</dbReference>
<reference evidence="4" key="1">
    <citation type="submission" date="2023-04" db="EMBL/GenBank/DDBJ databases">
        <title>Phytophthora fragariaefolia NBRC 109709.</title>
        <authorList>
            <person name="Ichikawa N."/>
            <person name="Sato H."/>
            <person name="Tonouchi N."/>
        </authorList>
    </citation>
    <scope>NUCLEOTIDE SEQUENCE</scope>
    <source>
        <strain evidence="4">NBRC 109709</strain>
    </source>
</reference>
<dbReference type="GO" id="GO:0003676">
    <property type="term" value="F:nucleic acid binding"/>
    <property type="evidence" value="ECO:0007669"/>
    <property type="project" value="InterPro"/>
</dbReference>
<dbReference type="InterPro" id="IPR001878">
    <property type="entry name" value="Znf_CCHC"/>
</dbReference>
<dbReference type="Proteomes" id="UP001165121">
    <property type="component" value="Unassembled WGS sequence"/>
</dbReference>
<evidence type="ECO:0000256" key="1">
    <source>
        <dbReference type="PROSITE-ProRule" id="PRU00047"/>
    </source>
</evidence>
<dbReference type="InterPro" id="IPR036875">
    <property type="entry name" value="Znf_CCHC_sf"/>
</dbReference>
<dbReference type="OrthoDB" id="125001at2759"/>
<evidence type="ECO:0000256" key="2">
    <source>
        <dbReference type="SAM" id="MobiDB-lite"/>
    </source>
</evidence>
<dbReference type="Pfam" id="PF00098">
    <property type="entry name" value="zf-CCHC"/>
    <property type="match status" value="1"/>
</dbReference>
<organism evidence="4 5">
    <name type="scientific">Phytophthora fragariaefolia</name>
    <dbReference type="NCBI Taxonomy" id="1490495"/>
    <lineage>
        <taxon>Eukaryota</taxon>
        <taxon>Sar</taxon>
        <taxon>Stramenopiles</taxon>
        <taxon>Oomycota</taxon>
        <taxon>Peronosporomycetes</taxon>
        <taxon>Peronosporales</taxon>
        <taxon>Peronosporaceae</taxon>
        <taxon>Phytophthora</taxon>
    </lineage>
</organism>
<gene>
    <name evidence="4" type="ORF">Pfra01_001773500</name>
</gene>
<feature type="region of interest" description="Disordered" evidence="2">
    <location>
        <begin position="173"/>
        <end position="205"/>
    </location>
</feature>
<keyword evidence="1" id="KW-0863">Zinc-finger</keyword>
<evidence type="ECO:0000313" key="4">
    <source>
        <dbReference type="EMBL" id="GMF47243.1"/>
    </source>
</evidence>
<dbReference type="Gene3D" id="4.10.60.10">
    <property type="entry name" value="Zinc finger, CCHC-type"/>
    <property type="match status" value="1"/>
</dbReference>
<accession>A0A9W6XXB3</accession>
<sequence length="305" mass="34994">MRLRMSGETYADFAAGFRDVVGRNRVRDRILLAQFYRCLDKTTRKLVRQHPKPRTLEDTGRKATKIDDLMEKVARGMSNIGQPWATALSRHVVPMEGTMGPTTIIPGISSAIPTNRTDGSVATRSEVEHVAMFTNPQGIYNKFSGKWDKPPGHRWNGKWFEPMQVERKRMATRDAHELKHAGSRPPAKRERRVVAESSDSENELKLQRKKKFKVAVKQLTTQEKSATGARPVLAEPVTRERRCFRCGESTHWATECPNDIRCYACRQYGPMVRECPDTEAKTRNDDYLKKREPKSKPVENVQRAW</sequence>
<keyword evidence="1" id="KW-0479">Metal-binding</keyword>
<dbReference type="SUPFAM" id="SSF57756">
    <property type="entry name" value="Retrovirus zinc finger-like domains"/>
    <property type="match status" value="1"/>
</dbReference>
<dbReference type="SMART" id="SM00343">
    <property type="entry name" value="ZnF_C2HC"/>
    <property type="match status" value="2"/>
</dbReference>
<comment type="caution">
    <text evidence="4">The sequence shown here is derived from an EMBL/GenBank/DDBJ whole genome shotgun (WGS) entry which is preliminary data.</text>
</comment>
<feature type="compositionally biased region" description="Basic and acidic residues" evidence="2">
    <location>
        <begin position="276"/>
        <end position="297"/>
    </location>
</feature>
<feature type="region of interest" description="Disordered" evidence="2">
    <location>
        <begin position="276"/>
        <end position="305"/>
    </location>
</feature>
<feature type="domain" description="CCHC-type" evidence="3">
    <location>
        <begin position="241"/>
        <end position="258"/>
    </location>
</feature>
<name>A0A9W6XXB3_9STRA</name>
<dbReference type="PROSITE" id="PS50158">
    <property type="entry name" value="ZF_CCHC"/>
    <property type="match status" value="1"/>
</dbReference>